<dbReference type="InterPro" id="IPR016084">
    <property type="entry name" value="Haem_Oase-like_multi-hlx"/>
</dbReference>
<organism evidence="1 2">
    <name type="scientific">Crocosphaera watsonii WH 0003</name>
    <dbReference type="NCBI Taxonomy" id="423471"/>
    <lineage>
        <taxon>Bacteria</taxon>
        <taxon>Bacillati</taxon>
        <taxon>Cyanobacteriota</taxon>
        <taxon>Cyanophyceae</taxon>
        <taxon>Oscillatoriophycideae</taxon>
        <taxon>Chroococcales</taxon>
        <taxon>Aphanothecaceae</taxon>
        <taxon>Crocosphaera</taxon>
    </lineage>
</organism>
<dbReference type="SMART" id="SM01236">
    <property type="entry name" value="Haem_oxygenase_2"/>
    <property type="match status" value="1"/>
</dbReference>
<dbReference type="Pfam" id="PF14518">
    <property type="entry name" value="Haem_oxygenas_2"/>
    <property type="match status" value="1"/>
</dbReference>
<accession>G5J1H3</accession>
<dbReference type="Gene3D" id="1.20.910.10">
    <property type="entry name" value="Heme oxygenase-like"/>
    <property type="match status" value="1"/>
</dbReference>
<dbReference type="Proteomes" id="UP000003477">
    <property type="component" value="Unassembled WGS sequence"/>
</dbReference>
<comment type="caution">
    <text evidence="1">The sequence shown here is derived from an EMBL/GenBank/DDBJ whole genome shotgun (WGS) entry which is preliminary data.</text>
</comment>
<reference evidence="1 2" key="1">
    <citation type="journal article" date="2011" name="Front. Microbiol.">
        <title>Two Strains of Crocosphaera watsonii with Highly Conserved Genomes are Distinguished by Strain-Specific Features.</title>
        <authorList>
            <person name="Bench S.R."/>
            <person name="Ilikchyan I.N."/>
            <person name="Tripp H.J."/>
            <person name="Zehr J.P."/>
        </authorList>
    </citation>
    <scope>NUCLEOTIDE SEQUENCE [LARGE SCALE GENOMIC DNA]</scope>
    <source>
        <strain evidence="1 2">WH 0003</strain>
    </source>
</reference>
<name>G5J1H3_CROWT</name>
<gene>
    <name evidence="1" type="ORF">CWATWH0003_1357</name>
</gene>
<proteinExistence type="predicted"/>
<dbReference type="PATRIC" id="fig|423471.3.peg.1257"/>
<sequence>MLGWELTVEHCCINLILSNFSMKITDFWSHFDDSRLQEEISIQSGFSTIPNCTLAELQELAINYRWLVKTHSNHLALMVSRLEESELKSLIADILNDEQGNGNYKKSHLYLWDNFLRSIGVEHIPKEEYRVDPMILVINNSSLDFILGAEGLGTECVCAVYLEVFERFINQHPFIIRNKDKIDYEFFDIHVRGEDQVHKIKIRKAVEQLIREQKINPNLVIIGYNHSKKTWRQTWNKWITFAQQVPS</sequence>
<dbReference type="AlphaFoldDB" id="G5J1H3"/>
<protein>
    <submittedName>
        <fullName evidence="1">Uncharacterized protein</fullName>
    </submittedName>
</protein>
<dbReference type="SUPFAM" id="SSF48613">
    <property type="entry name" value="Heme oxygenase-like"/>
    <property type="match status" value="1"/>
</dbReference>
<evidence type="ECO:0000313" key="1">
    <source>
        <dbReference type="EMBL" id="EHJ13970.1"/>
    </source>
</evidence>
<evidence type="ECO:0000313" key="2">
    <source>
        <dbReference type="Proteomes" id="UP000003477"/>
    </source>
</evidence>
<dbReference type="EMBL" id="AESD01000213">
    <property type="protein sequence ID" value="EHJ13970.1"/>
    <property type="molecule type" value="Genomic_DNA"/>
</dbReference>